<dbReference type="AlphaFoldDB" id="A0A7N0VC60"/>
<name>A0A7N0VC60_KALFE</name>
<organism evidence="5 6">
    <name type="scientific">Kalanchoe fedtschenkoi</name>
    <name type="common">Lavender scallops</name>
    <name type="synonym">South American air plant</name>
    <dbReference type="NCBI Taxonomy" id="63787"/>
    <lineage>
        <taxon>Eukaryota</taxon>
        <taxon>Viridiplantae</taxon>
        <taxon>Streptophyta</taxon>
        <taxon>Embryophyta</taxon>
        <taxon>Tracheophyta</taxon>
        <taxon>Spermatophyta</taxon>
        <taxon>Magnoliopsida</taxon>
        <taxon>eudicotyledons</taxon>
        <taxon>Gunneridae</taxon>
        <taxon>Pentapetalae</taxon>
        <taxon>Saxifragales</taxon>
        <taxon>Crassulaceae</taxon>
        <taxon>Kalanchoe</taxon>
    </lineage>
</organism>
<dbReference type="InterPro" id="IPR052210">
    <property type="entry name" value="LysM1-like"/>
</dbReference>
<feature type="transmembrane region" description="Helical" evidence="3">
    <location>
        <begin position="7"/>
        <end position="25"/>
    </location>
</feature>
<dbReference type="GO" id="GO:0008061">
    <property type="term" value="F:chitin binding"/>
    <property type="evidence" value="ECO:0007669"/>
    <property type="project" value="UniProtKB-KW"/>
</dbReference>
<evidence type="ECO:0000256" key="2">
    <source>
        <dbReference type="ARBA" id="ARBA00023026"/>
    </source>
</evidence>
<evidence type="ECO:0000313" key="6">
    <source>
        <dbReference type="Proteomes" id="UP000594263"/>
    </source>
</evidence>
<evidence type="ECO:0000256" key="3">
    <source>
        <dbReference type="SAM" id="Phobius"/>
    </source>
</evidence>
<sequence>MSPAKKSLFNLVLVLSSILFISVPIPNCEKVFGVRNGDTCFEITQLFNLSTSFFELMNPNLVCNKLFVGEWVCVGGTLS</sequence>
<accession>A0A7N0VC60</accession>
<evidence type="ECO:0000313" key="5">
    <source>
        <dbReference type="EnsemblPlants" id="Kaladp0424s0012.1.v1.1"/>
    </source>
</evidence>
<keyword evidence="3" id="KW-0472">Membrane</keyword>
<dbReference type="Gramene" id="Kaladp0424s0012.1.v1.1">
    <property type="protein sequence ID" value="Kaladp0424s0012.1.v1.1"/>
    <property type="gene ID" value="Kaladp0424s0012.v1.1"/>
</dbReference>
<protein>
    <recommendedName>
        <fullName evidence="4">LysM domain-containing protein</fullName>
    </recommendedName>
</protein>
<proteinExistence type="predicted"/>
<dbReference type="InterPro" id="IPR036779">
    <property type="entry name" value="LysM_dom_sf"/>
</dbReference>
<dbReference type="Pfam" id="PF01476">
    <property type="entry name" value="LysM"/>
    <property type="match status" value="1"/>
</dbReference>
<evidence type="ECO:0000256" key="1">
    <source>
        <dbReference type="ARBA" id="ARBA00022669"/>
    </source>
</evidence>
<keyword evidence="6" id="KW-1185">Reference proteome</keyword>
<dbReference type="Gene3D" id="3.10.350.10">
    <property type="entry name" value="LysM domain"/>
    <property type="match status" value="1"/>
</dbReference>
<dbReference type="OMA" id="PIPNCEK"/>
<dbReference type="PROSITE" id="PS51782">
    <property type="entry name" value="LYSM"/>
    <property type="match status" value="1"/>
</dbReference>
<feature type="domain" description="LysM" evidence="4">
    <location>
        <begin position="30"/>
        <end position="74"/>
    </location>
</feature>
<keyword evidence="3" id="KW-0812">Transmembrane</keyword>
<dbReference type="CDD" id="cd00118">
    <property type="entry name" value="LysM"/>
    <property type="match status" value="1"/>
</dbReference>
<keyword evidence="1" id="KW-0147">Chitin-binding</keyword>
<dbReference type="PANTHER" id="PTHR34997:SF1">
    <property type="entry name" value="PEPTIDOGLYCAN-BINDING LYSIN DOMAIN"/>
    <property type="match status" value="1"/>
</dbReference>
<dbReference type="PANTHER" id="PTHR34997">
    <property type="entry name" value="AM15"/>
    <property type="match status" value="1"/>
</dbReference>
<dbReference type="InterPro" id="IPR018392">
    <property type="entry name" value="LysM"/>
</dbReference>
<keyword evidence="3" id="KW-1133">Transmembrane helix</keyword>
<keyword evidence="2" id="KW-0843">Virulence</keyword>
<dbReference type="Proteomes" id="UP000594263">
    <property type="component" value="Unplaced"/>
</dbReference>
<evidence type="ECO:0000259" key="4">
    <source>
        <dbReference type="PROSITE" id="PS51782"/>
    </source>
</evidence>
<dbReference type="EnsemblPlants" id="Kaladp0424s0012.1.v1.1">
    <property type="protein sequence ID" value="Kaladp0424s0012.1.v1.1"/>
    <property type="gene ID" value="Kaladp0424s0012.v1.1"/>
</dbReference>
<dbReference type="SUPFAM" id="SSF54106">
    <property type="entry name" value="LysM domain"/>
    <property type="match status" value="1"/>
</dbReference>
<reference evidence="5" key="1">
    <citation type="submission" date="2021-01" db="UniProtKB">
        <authorList>
            <consortium name="EnsemblPlants"/>
        </authorList>
    </citation>
    <scope>IDENTIFICATION</scope>
</reference>